<feature type="region of interest" description="Disordered" evidence="1">
    <location>
        <begin position="167"/>
        <end position="198"/>
    </location>
</feature>
<dbReference type="Proteomes" id="UP000824241">
    <property type="component" value="Unassembled WGS sequence"/>
</dbReference>
<proteinExistence type="predicted"/>
<dbReference type="AlphaFoldDB" id="A0A9D1DX23"/>
<dbReference type="Pfam" id="PF22564">
    <property type="entry name" value="HAAS"/>
    <property type="match status" value="1"/>
</dbReference>
<sequence>MSPRDQDLMERYIYAVTRRLPRAQREEIADELRELIGDMLEADPAAGMEGVLLELGDPAEFAGRYASPDQCLIGPAYFENYKWLLKVVLLCATIPVSLLSLASGVIEHWTDGFYQAIVRGLTDGITNAVTAGLTGFGAVTLVFAAVERYERRGREGERRWTPADLREEPSSARFREARQPSAGKFSASPPSWDPSGLSPVPDKKARISRGDSIASIVFIVIFCALLVFIPNLFFLVISREGIDGNWLLSSEIDRIPIFNLDEWGRILPFFVLSLGIGLADEVIRLVRGCYCRTVMVSGIICGAVQIALSVWLLKFLPLFNPELPERLAEARETLGEAAWVAGWNGELVTSFLLALIVLITLLEMGTTVYKTLRYAPKAA</sequence>
<feature type="transmembrane region" description="Helical" evidence="2">
    <location>
        <begin position="83"/>
        <end position="105"/>
    </location>
</feature>
<accession>A0A9D1DX23</accession>
<feature type="transmembrane region" description="Helical" evidence="2">
    <location>
        <begin position="266"/>
        <end position="286"/>
    </location>
</feature>
<feature type="transmembrane region" description="Helical" evidence="2">
    <location>
        <begin position="347"/>
        <end position="369"/>
    </location>
</feature>
<reference evidence="3" key="2">
    <citation type="journal article" date="2021" name="PeerJ">
        <title>Extensive microbial diversity within the chicken gut microbiome revealed by metagenomics and culture.</title>
        <authorList>
            <person name="Gilroy R."/>
            <person name="Ravi A."/>
            <person name="Getino M."/>
            <person name="Pursley I."/>
            <person name="Horton D.L."/>
            <person name="Alikhan N.F."/>
            <person name="Baker D."/>
            <person name="Gharbi K."/>
            <person name="Hall N."/>
            <person name="Watson M."/>
            <person name="Adriaenssens E.M."/>
            <person name="Foster-Nyarko E."/>
            <person name="Jarju S."/>
            <person name="Secka A."/>
            <person name="Antonio M."/>
            <person name="Oren A."/>
            <person name="Chaudhuri R.R."/>
            <person name="La Ragione R."/>
            <person name="Hildebrand F."/>
            <person name="Pallen M.J."/>
        </authorList>
    </citation>
    <scope>NUCLEOTIDE SEQUENCE</scope>
    <source>
        <strain evidence="3">CHK189-12415</strain>
    </source>
</reference>
<feature type="transmembrane region" description="Helical" evidence="2">
    <location>
        <begin position="213"/>
        <end position="237"/>
    </location>
</feature>
<keyword evidence="2" id="KW-0472">Membrane</keyword>
<keyword evidence="2" id="KW-1133">Transmembrane helix</keyword>
<organism evidence="3 4">
    <name type="scientific">Candidatus Faecivivens stercoravium</name>
    <dbReference type="NCBI Taxonomy" id="2840803"/>
    <lineage>
        <taxon>Bacteria</taxon>
        <taxon>Bacillati</taxon>
        <taxon>Bacillota</taxon>
        <taxon>Clostridia</taxon>
        <taxon>Eubacteriales</taxon>
        <taxon>Oscillospiraceae</taxon>
        <taxon>Oscillospiraceae incertae sedis</taxon>
        <taxon>Candidatus Faecivivens</taxon>
    </lineage>
</organism>
<evidence type="ECO:0000313" key="4">
    <source>
        <dbReference type="Proteomes" id="UP000824241"/>
    </source>
</evidence>
<gene>
    <name evidence="3" type="ORF">IAB37_03150</name>
</gene>
<evidence type="ECO:0000256" key="2">
    <source>
        <dbReference type="SAM" id="Phobius"/>
    </source>
</evidence>
<reference evidence="3" key="1">
    <citation type="submission" date="2020-10" db="EMBL/GenBank/DDBJ databases">
        <authorList>
            <person name="Gilroy R."/>
        </authorList>
    </citation>
    <scope>NUCLEOTIDE SEQUENCE</scope>
    <source>
        <strain evidence="3">CHK189-12415</strain>
    </source>
</reference>
<feature type="transmembrane region" description="Helical" evidence="2">
    <location>
        <begin position="125"/>
        <end position="146"/>
    </location>
</feature>
<name>A0A9D1DX23_9FIRM</name>
<comment type="caution">
    <text evidence="3">The sequence shown here is derived from an EMBL/GenBank/DDBJ whole genome shotgun (WGS) entry which is preliminary data.</text>
</comment>
<protein>
    <submittedName>
        <fullName evidence="3">Uncharacterized protein</fullName>
    </submittedName>
</protein>
<keyword evidence="2" id="KW-0812">Transmembrane</keyword>
<feature type="compositionally biased region" description="Basic and acidic residues" evidence="1">
    <location>
        <begin position="167"/>
        <end position="178"/>
    </location>
</feature>
<dbReference type="EMBL" id="DVHA01000103">
    <property type="protein sequence ID" value="HIR60553.1"/>
    <property type="molecule type" value="Genomic_DNA"/>
</dbReference>
<evidence type="ECO:0000256" key="1">
    <source>
        <dbReference type="SAM" id="MobiDB-lite"/>
    </source>
</evidence>
<feature type="transmembrane region" description="Helical" evidence="2">
    <location>
        <begin position="293"/>
        <end position="313"/>
    </location>
</feature>
<evidence type="ECO:0000313" key="3">
    <source>
        <dbReference type="EMBL" id="HIR60553.1"/>
    </source>
</evidence>